<protein>
    <submittedName>
        <fullName evidence="1">Transposase</fullName>
    </submittedName>
</protein>
<sequence>MLHLRNSAFLPSQVSPRGLTSLPAPSPRSGKRRVFTAEQKARIVEESFVSGQSVCTVARRHGLMAAQLFAWRKNARLRAEEDRMTESAAEPLSLEFNPYFESDDHPPLQETAPIEISIGSVVVRVPPGFDVETLKAVLEVVSAAS</sequence>
<evidence type="ECO:0000313" key="1">
    <source>
        <dbReference type="EMBL" id="SFK12114.1"/>
    </source>
</evidence>
<dbReference type="InterPro" id="IPR010921">
    <property type="entry name" value="Trp_repressor/repl_initiator"/>
</dbReference>
<dbReference type="Pfam" id="PF01527">
    <property type="entry name" value="HTH_Tnp_1"/>
    <property type="match status" value="1"/>
</dbReference>
<dbReference type="GO" id="GO:0043565">
    <property type="term" value="F:sequence-specific DNA binding"/>
    <property type="evidence" value="ECO:0007669"/>
    <property type="project" value="InterPro"/>
</dbReference>
<dbReference type="InterPro" id="IPR002514">
    <property type="entry name" value="Transposase_8"/>
</dbReference>
<organism evidence="1 2">
    <name type="scientific">Methylocapsa palsarum</name>
    <dbReference type="NCBI Taxonomy" id="1612308"/>
    <lineage>
        <taxon>Bacteria</taxon>
        <taxon>Pseudomonadati</taxon>
        <taxon>Pseudomonadota</taxon>
        <taxon>Alphaproteobacteria</taxon>
        <taxon>Hyphomicrobiales</taxon>
        <taxon>Beijerinckiaceae</taxon>
        <taxon>Methylocapsa</taxon>
    </lineage>
</organism>
<dbReference type="SUPFAM" id="SSF48295">
    <property type="entry name" value="TrpR-like"/>
    <property type="match status" value="1"/>
</dbReference>
<dbReference type="Proteomes" id="UP000198755">
    <property type="component" value="Unassembled WGS sequence"/>
</dbReference>
<evidence type="ECO:0000313" key="2">
    <source>
        <dbReference type="Proteomes" id="UP000198755"/>
    </source>
</evidence>
<dbReference type="EMBL" id="FOSN01000002">
    <property type="protein sequence ID" value="SFK12114.1"/>
    <property type="molecule type" value="Genomic_DNA"/>
</dbReference>
<dbReference type="PANTHER" id="PTHR37936">
    <property type="entry name" value="TRANSPOSASE INSC FOR INSERTION ELEMENT IS2A-RELATED"/>
    <property type="match status" value="1"/>
</dbReference>
<reference evidence="1 2" key="1">
    <citation type="submission" date="2016-10" db="EMBL/GenBank/DDBJ databases">
        <authorList>
            <person name="de Groot N.N."/>
        </authorList>
    </citation>
    <scope>NUCLEOTIDE SEQUENCE [LARGE SCALE GENOMIC DNA]</scope>
    <source>
        <strain evidence="1 2">NE2</strain>
    </source>
</reference>
<gene>
    <name evidence="1" type="ORF">SAMN05444581_102217</name>
</gene>
<dbReference type="NCBIfam" id="NF047595">
    <property type="entry name" value="IS66_ISRel24_TnpA"/>
    <property type="match status" value="1"/>
</dbReference>
<dbReference type="GO" id="GO:0006313">
    <property type="term" value="P:DNA transposition"/>
    <property type="evidence" value="ECO:0007669"/>
    <property type="project" value="InterPro"/>
</dbReference>
<accession>A0A1I3WXG6</accession>
<dbReference type="STRING" id="1612308.SAMN05444581_102217"/>
<dbReference type="OrthoDB" id="8080802at2"/>
<keyword evidence="2" id="KW-1185">Reference proteome</keyword>
<dbReference type="RefSeq" id="WP_091678283.1">
    <property type="nucleotide sequence ID" value="NZ_FOSN01000002.1"/>
</dbReference>
<dbReference type="AlphaFoldDB" id="A0A1I3WXG6"/>
<proteinExistence type="predicted"/>
<name>A0A1I3WXG6_9HYPH</name>
<dbReference type="GO" id="GO:0004803">
    <property type="term" value="F:transposase activity"/>
    <property type="evidence" value="ECO:0007669"/>
    <property type="project" value="InterPro"/>
</dbReference>
<dbReference type="PANTHER" id="PTHR37936:SF3">
    <property type="entry name" value="TRANSPOSASE INSC FOR INSERTION ELEMENT IS2A-RELATED"/>
    <property type="match status" value="1"/>
</dbReference>